<dbReference type="Gene3D" id="1.10.10.1420">
    <property type="entry name" value="DNA replication factor Cdt1, C-terminal WH domain"/>
    <property type="match status" value="1"/>
</dbReference>
<dbReference type="Pfam" id="PF16679">
    <property type="entry name" value="CDT1_C"/>
    <property type="match status" value="1"/>
</dbReference>
<dbReference type="SMART" id="SM01075">
    <property type="entry name" value="CDT1"/>
    <property type="match status" value="1"/>
</dbReference>
<dbReference type="GO" id="GO:0005634">
    <property type="term" value="C:nucleus"/>
    <property type="evidence" value="ECO:0007669"/>
    <property type="project" value="TreeGrafter"/>
</dbReference>
<organism evidence="5 9">
    <name type="scientific">Rotaria magnacalcarata</name>
    <dbReference type="NCBI Taxonomy" id="392030"/>
    <lineage>
        <taxon>Eukaryota</taxon>
        <taxon>Metazoa</taxon>
        <taxon>Spiralia</taxon>
        <taxon>Gnathifera</taxon>
        <taxon>Rotifera</taxon>
        <taxon>Eurotatoria</taxon>
        <taxon>Bdelloidea</taxon>
        <taxon>Philodinida</taxon>
        <taxon>Philodinidae</taxon>
        <taxon>Rotaria</taxon>
    </lineage>
</organism>
<dbReference type="Proteomes" id="UP000681720">
    <property type="component" value="Unassembled WGS sequence"/>
</dbReference>
<dbReference type="PANTHER" id="PTHR28637">
    <property type="entry name" value="DNA REPLICATION FACTOR CDT1"/>
    <property type="match status" value="1"/>
</dbReference>
<evidence type="ECO:0000313" key="7">
    <source>
        <dbReference type="EMBL" id="CAF3868630.1"/>
    </source>
</evidence>
<evidence type="ECO:0000313" key="4">
    <source>
        <dbReference type="EMBL" id="CAF1296228.1"/>
    </source>
</evidence>
<feature type="domain" description="CDT1 Geminin-binding" evidence="3">
    <location>
        <begin position="223"/>
        <end position="387"/>
    </location>
</feature>
<protein>
    <recommendedName>
        <fullName evidence="3">CDT1 Geminin-binding domain-containing protein</fullName>
    </recommendedName>
</protein>
<proteinExistence type="inferred from homology"/>
<dbReference type="GO" id="GO:0000076">
    <property type="term" value="P:DNA replication checkpoint signaling"/>
    <property type="evidence" value="ECO:0007669"/>
    <property type="project" value="TreeGrafter"/>
</dbReference>
<dbReference type="GO" id="GO:0000278">
    <property type="term" value="P:mitotic cell cycle"/>
    <property type="evidence" value="ECO:0007669"/>
    <property type="project" value="TreeGrafter"/>
</dbReference>
<dbReference type="OrthoDB" id="341730at2759"/>
<comment type="caution">
    <text evidence="5">The sequence shown here is derived from an EMBL/GenBank/DDBJ whole genome shotgun (WGS) entry which is preliminary data.</text>
</comment>
<dbReference type="Proteomes" id="UP000663834">
    <property type="component" value="Unassembled WGS sequence"/>
</dbReference>
<dbReference type="Proteomes" id="UP000663824">
    <property type="component" value="Unassembled WGS sequence"/>
</dbReference>
<evidence type="ECO:0000313" key="5">
    <source>
        <dbReference type="EMBL" id="CAF1659128.1"/>
    </source>
</evidence>
<evidence type="ECO:0000313" key="6">
    <source>
        <dbReference type="EMBL" id="CAF2266114.1"/>
    </source>
</evidence>
<evidence type="ECO:0000256" key="1">
    <source>
        <dbReference type="ARBA" id="ARBA00008356"/>
    </source>
</evidence>
<sequence>MPQRTLLITDFFSKCRSTSVSNAALFDKPVKVIKIDEQSIIQNEFFDVDLDQCTPNLPLEANTALSTRNLSPIPENLSFRYHLKSILAPTENRISIESNEIISASKDELPQTSAIKSSVPSRIKFVRHHSAPLHHRSPIKMREGSIGQQELEDIRTRIRVFRNDLYKYKSAYSRSPIKCPNINGDVLTSPFKHPTQLTPVKSYPSIPAYERFDSLTKTIELPLPQKYELLLEQYKHLDFLVCHTHNNGGISTFEKVQQVIQQKTKRNFTLETLGRIKTVYPTMYGFQQEKIQLPTLSPVKLNYELTITPTDFRIQSNIQITPSIIIERIDCFRRSLFNLVKKHHQTFLSNKLQLKLDELPNNDDLARWHPDFDLANIPDIDISPLPESPDRNYKQLLASPIEIRHFAERTQSQRVKRALFSTFSSDDVSSTITLSSPSKESFSIDGLSPSLIDKIRSKATNKLLSNKIDDQKEMLSRLEQTIAIVQQFFIAERATSLQLDLVAKQIRDCHSGPLSYNQSTETLHFLHTYPANNGWLSIITIRERHFIKVNRHKSINTIIETIQQELQK</sequence>
<dbReference type="InterPro" id="IPR045173">
    <property type="entry name" value="Cdt1"/>
</dbReference>
<dbReference type="GO" id="GO:0070182">
    <property type="term" value="F:DNA polymerase binding"/>
    <property type="evidence" value="ECO:0007669"/>
    <property type="project" value="TreeGrafter"/>
</dbReference>
<dbReference type="SUPFAM" id="SSF46785">
    <property type="entry name" value="Winged helix' DNA-binding domain"/>
    <property type="match status" value="1"/>
</dbReference>
<dbReference type="Proteomes" id="UP000663855">
    <property type="component" value="Unassembled WGS sequence"/>
</dbReference>
<dbReference type="InterPro" id="IPR036390">
    <property type="entry name" value="WH_DNA-bd_sf"/>
</dbReference>
<dbReference type="InterPro" id="IPR038090">
    <property type="entry name" value="Cdt1_C_WH_dom_sf"/>
</dbReference>
<evidence type="ECO:0000313" key="9">
    <source>
        <dbReference type="Proteomes" id="UP000663834"/>
    </source>
</evidence>
<evidence type="ECO:0000259" key="3">
    <source>
        <dbReference type="SMART" id="SM01075"/>
    </source>
</evidence>
<dbReference type="GO" id="GO:0003677">
    <property type="term" value="F:DNA binding"/>
    <property type="evidence" value="ECO:0007669"/>
    <property type="project" value="InterPro"/>
</dbReference>
<name>A0A816FB89_9BILA</name>
<evidence type="ECO:0000313" key="8">
    <source>
        <dbReference type="EMBL" id="CAF3901196.1"/>
    </source>
</evidence>
<dbReference type="GO" id="GO:0030174">
    <property type="term" value="P:regulation of DNA-templated DNA replication initiation"/>
    <property type="evidence" value="ECO:0007669"/>
    <property type="project" value="InterPro"/>
</dbReference>
<dbReference type="EMBL" id="CAJNOW010017639">
    <property type="protein sequence ID" value="CAF1659128.1"/>
    <property type="molecule type" value="Genomic_DNA"/>
</dbReference>
<dbReference type="EMBL" id="CAJOBH010002332">
    <property type="protein sequence ID" value="CAF3901196.1"/>
    <property type="molecule type" value="Genomic_DNA"/>
</dbReference>
<gene>
    <name evidence="8" type="ORF">BYL167_LOCUS8474</name>
    <name evidence="4" type="ORF">CJN711_LOCUS16687</name>
    <name evidence="7" type="ORF">GIL414_LOCUS4899</name>
    <name evidence="5" type="ORF">KQP761_LOCUS31641</name>
    <name evidence="6" type="ORF">MBJ925_LOCUS39093</name>
</gene>
<dbReference type="EMBL" id="CAJNOV010007758">
    <property type="protein sequence ID" value="CAF1296228.1"/>
    <property type="molecule type" value="Genomic_DNA"/>
</dbReference>
<dbReference type="GO" id="GO:0071163">
    <property type="term" value="P:DNA replication preinitiation complex assembly"/>
    <property type="evidence" value="ECO:0007669"/>
    <property type="project" value="InterPro"/>
</dbReference>
<comment type="similarity">
    <text evidence="1">Belongs to the Cdt1 family.</text>
</comment>
<dbReference type="InterPro" id="IPR032054">
    <property type="entry name" value="Cdt1_C"/>
</dbReference>
<dbReference type="PANTHER" id="PTHR28637:SF1">
    <property type="entry name" value="DNA REPLICATION FACTOR CDT1"/>
    <property type="match status" value="1"/>
</dbReference>
<evidence type="ECO:0000256" key="2">
    <source>
        <dbReference type="ARBA" id="ARBA00023306"/>
    </source>
</evidence>
<dbReference type="EMBL" id="CAJOBJ010001233">
    <property type="protein sequence ID" value="CAF3868630.1"/>
    <property type="molecule type" value="Genomic_DNA"/>
</dbReference>
<reference evidence="5" key="1">
    <citation type="submission" date="2021-02" db="EMBL/GenBank/DDBJ databases">
        <authorList>
            <person name="Nowell W R."/>
        </authorList>
    </citation>
    <scope>NUCLEOTIDE SEQUENCE</scope>
</reference>
<accession>A0A816FB89</accession>
<keyword evidence="2" id="KW-0131">Cell cycle</keyword>
<dbReference type="Pfam" id="PF08839">
    <property type="entry name" value="CDT1"/>
    <property type="match status" value="1"/>
</dbReference>
<dbReference type="EMBL" id="CAJNRE010021965">
    <property type="protein sequence ID" value="CAF2266114.1"/>
    <property type="molecule type" value="Genomic_DNA"/>
</dbReference>
<dbReference type="InterPro" id="IPR014939">
    <property type="entry name" value="CDT1_Gemini-bd-like"/>
</dbReference>
<dbReference type="CDD" id="cd08674">
    <property type="entry name" value="Cdt1_m"/>
    <property type="match status" value="1"/>
</dbReference>
<dbReference type="AlphaFoldDB" id="A0A816FB89"/>
<dbReference type="Proteomes" id="UP000681967">
    <property type="component" value="Unassembled WGS sequence"/>
</dbReference>